<reference evidence="1 2" key="1">
    <citation type="journal article" date="2020" name="bioRxiv">
        <title>Sequence and annotation of 42 cannabis genomes reveals extensive copy number variation in cannabinoid synthesis and pathogen resistance genes.</title>
        <authorList>
            <person name="Mckernan K.J."/>
            <person name="Helbert Y."/>
            <person name="Kane L.T."/>
            <person name="Ebling H."/>
            <person name="Zhang L."/>
            <person name="Liu B."/>
            <person name="Eaton Z."/>
            <person name="Mclaughlin S."/>
            <person name="Kingan S."/>
            <person name="Baybayan P."/>
            <person name="Concepcion G."/>
            <person name="Jordan M."/>
            <person name="Riva A."/>
            <person name="Barbazuk W."/>
            <person name="Harkins T."/>
        </authorList>
    </citation>
    <scope>NUCLEOTIDE SEQUENCE [LARGE SCALE GENOMIC DNA]</scope>
    <source>
        <strain evidence="2">cv. Jamaican Lion 4</strain>
        <tissue evidence="1">Leaf</tissue>
    </source>
</reference>
<dbReference type="Proteomes" id="UP000525078">
    <property type="component" value="Unassembled WGS sequence"/>
</dbReference>
<accession>A0A7J6H205</accession>
<evidence type="ECO:0000313" key="1">
    <source>
        <dbReference type="EMBL" id="KAF4388439.1"/>
    </source>
</evidence>
<gene>
    <name evidence="1" type="ORF">F8388_012416</name>
</gene>
<sequence>MGGLELITPKPRQGGHIIFYLHSSEDIKKKHKIIRQIDFGRDRPHNLSEIQFLGCVDIFQPKAKPEDLWLTKLRLPFDQDPRMQTLQLAGQRFKRIENKQIMFDFKRAKNGEVTTCRGPKPMETNLSFISWTVAFSHRGTLPSGSGSWASVLPKLVKRRTEDKKQTCPFEPYAEYNKLPFSSFPPHFRIAEAKKNAVFVVSNQQQWQFSQMLPNSLLIPNITTGGNS</sequence>
<organism evidence="1 2">
    <name type="scientific">Cannabis sativa</name>
    <name type="common">Hemp</name>
    <name type="synonym">Marijuana</name>
    <dbReference type="NCBI Taxonomy" id="3483"/>
    <lineage>
        <taxon>Eukaryota</taxon>
        <taxon>Viridiplantae</taxon>
        <taxon>Streptophyta</taxon>
        <taxon>Embryophyta</taxon>
        <taxon>Tracheophyta</taxon>
        <taxon>Spermatophyta</taxon>
        <taxon>Magnoliopsida</taxon>
        <taxon>eudicotyledons</taxon>
        <taxon>Gunneridae</taxon>
        <taxon>Pentapetalae</taxon>
        <taxon>rosids</taxon>
        <taxon>fabids</taxon>
        <taxon>Rosales</taxon>
        <taxon>Cannabaceae</taxon>
        <taxon>Cannabis</taxon>
    </lineage>
</organism>
<dbReference type="EMBL" id="JAATIP010000034">
    <property type="protein sequence ID" value="KAF4388439.1"/>
    <property type="molecule type" value="Genomic_DNA"/>
</dbReference>
<evidence type="ECO:0000313" key="2">
    <source>
        <dbReference type="Proteomes" id="UP000525078"/>
    </source>
</evidence>
<protein>
    <submittedName>
        <fullName evidence="1">Uncharacterized protein</fullName>
    </submittedName>
</protein>
<name>A0A7J6H205_CANSA</name>
<comment type="caution">
    <text evidence="1">The sequence shown here is derived from an EMBL/GenBank/DDBJ whole genome shotgun (WGS) entry which is preliminary data.</text>
</comment>
<proteinExistence type="predicted"/>
<dbReference type="AlphaFoldDB" id="A0A7J6H205"/>